<protein>
    <submittedName>
        <fullName evidence="2">Glycosyltransferase</fullName>
    </submittedName>
</protein>
<feature type="region of interest" description="Disordered" evidence="1">
    <location>
        <begin position="164"/>
        <end position="203"/>
    </location>
</feature>
<dbReference type="AlphaFoldDB" id="R9P907"/>
<keyword evidence="3" id="KW-1185">Reference proteome</keyword>
<evidence type="ECO:0000313" key="3">
    <source>
        <dbReference type="Proteomes" id="UP000014071"/>
    </source>
</evidence>
<accession>R9P907</accession>
<organism evidence="2 3">
    <name type="scientific">Pseudozyma hubeiensis (strain SY62)</name>
    <name type="common">Yeast</name>
    <dbReference type="NCBI Taxonomy" id="1305764"/>
    <lineage>
        <taxon>Eukaryota</taxon>
        <taxon>Fungi</taxon>
        <taxon>Dikarya</taxon>
        <taxon>Basidiomycota</taxon>
        <taxon>Ustilaginomycotina</taxon>
        <taxon>Ustilaginomycetes</taxon>
        <taxon>Ustilaginales</taxon>
        <taxon>Ustilaginaceae</taxon>
        <taxon>Pseudozyma</taxon>
    </lineage>
</organism>
<dbReference type="RefSeq" id="XP_012191440.1">
    <property type="nucleotide sequence ID" value="XM_012336050.1"/>
</dbReference>
<dbReference type="EMBL" id="DF238814">
    <property type="protein sequence ID" value="GAC97853.1"/>
    <property type="molecule type" value="Genomic_DNA"/>
</dbReference>
<feature type="compositionally biased region" description="Polar residues" evidence="1">
    <location>
        <begin position="168"/>
        <end position="191"/>
    </location>
</feature>
<dbReference type="GeneID" id="24110719"/>
<feature type="region of interest" description="Disordered" evidence="1">
    <location>
        <begin position="22"/>
        <end position="50"/>
    </location>
</feature>
<reference evidence="3" key="1">
    <citation type="journal article" date="2013" name="Genome Announc.">
        <title>Draft genome sequence of the basidiomycetous yeast-like fungus Pseudozyma hubeiensis SY62, which produces an abundant amount of the biosurfactant mannosylerythritol lipids.</title>
        <authorList>
            <person name="Konishi M."/>
            <person name="Hatada Y."/>
            <person name="Horiuchi J."/>
        </authorList>
    </citation>
    <scope>NUCLEOTIDE SEQUENCE [LARGE SCALE GENOMIC DNA]</scope>
    <source>
        <strain evidence="3">SY62</strain>
    </source>
</reference>
<gene>
    <name evidence="2" type="ORF">PHSY_005441</name>
</gene>
<evidence type="ECO:0000256" key="1">
    <source>
        <dbReference type="SAM" id="MobiDB-lite"/>
    </source>
</evidence>
<evidence type="ECO:0000313" key="2">
    <source>
        <dbReference type="EMBL" id="GAC97853.1"/>
    </source>
</evidence>
<dbReference type="HOGENOM" id="CLU_997944_0_0_1"/>
<dbReference type="GO" id="GO:0016740">
    <property type="term" value="F:transferase activity"/>
    <property type="evidence" value="ECO:0007669"/>
    <property type="project" value="UniProtKB-KW"/>
</dbReference>
<sequence>MMMMMSSDAAVSLSMAHPHAPAKSKMWTTTTPNRREDVRCSSPRQIHSTAEPSQRRLCAKLIPKIKRKEDSAASRSWMLVRRSSLICLALTSWACTALARRLSTGAKSLSERDSVFDVTRASGRIRFWICLPTRALISTPESTLIPKRKTAERIDRFSLTIPDLPRQARSSPSPHILLQSTTLSDTPSSHRYTGKAAADRKAHRTVNTLRLSIAPVLEPEGSRLASLVPPVQAPAADEENRHAQHVGIDPSAHTDSPSDHLAGASRQLLSFPGRPGRMR</sequence>
<keyword evidence="2" id="KW-0808">Transferase</keyword>
<name>R9P907_PSEHS</name>
<feature type="region of interest" description="Disordered" evidence="1">
    <location>
        <begin position="234"/>
        <end position="279"/>
    </location>
</feature>
<dbReference type="Proteomes" id="UP000014071">
    <property type="component" value="Unassembled WGS sequence"/>
</dbReference>
<proteinExistence type="predicted"/>